<feature type="compositionally biased region" description="Polar residues" evidence="1">
    <location>
        <begin position="94"/>
        <end position="109"/>
    </location>
</feature>
<keyword evidence="2" id="KW-0548">Nucleotidyltransferase</keyword>
<name>A0AB38VSY1_9CORY</name>
<evidence type="ECO:0000313" key="3">
    <source>
        <dbReference type="Proteomes" id="UP000271380"/>
    </source>
</evidence>
<dbReference type="Proteomes" id="UP000271380">
    <property type="component" value="Chromosome"/>
</dbReference>
<proteinExistence type="predicted"/>
<protein>
    <submittedName>
        <fullName evidence="2">DNA-directed DNA polymerase</fullName>
    </submittedName>
</protein>
<evidence type="ECO:0000256" key="1">
    <source>
        <dbReference type="SAM" id="MobiDB-lite"/>
    </source>
</evidence>
<dbReference type="AlphaFoldDB" id="A0AB38VSY1"/>
<organism evidence="2 3">
    <name type="scientific">Corynebacterium kutscheri</name>
    <dbReference type="NCBI Taxonomy" id="35755"/>
    <lineage>
        <taxon>Bacteria</taxon>
        <taxon>Bacillati</taxon>
        <taxon>Actinomycetota</taxon>
        <taxon>Actinomycetes</taxon>
        <taxon>Mycobacteriales</taxon>
        <taxon>Corynebacteriaceae</taxon>
        <taxon>Corynebacterium</taxon>
    </lineage>
</organism>
<accession>A0AB38VSY1</accession>
<dbReference type="GO" id="GO:0003887">
    <property type="term" value="F:DNA-directed DNA polymerase activity"/>
    <property type="evidence" value="ECO:0007669"/>
    <property type="project" value="UniProtKB-KW"/>
</dbReference>
<sequence>MTHRNRPESAPERWADFIEYNRRDVETEQEMRTKLERFPLPDWVWDQYATDQRINDNGILVDLDLAEHAINVDDAYREHCVDEEKELTGLDNPGSPTQLKNGSMTTGAPSTPLRKKTFKQH</sequence>
<dbReference type="InterPro" id="IPR043502">
    <property type="entry name" value="DNA/RNA_pol_sf"/>
</dbReference>
<keyword evidence="2" id="KW-0808">Transferase</keyword>
<dbReference type="EMBL" id="LR134377">
    <property type="protein sequence ID" value="VEH06992.1"/>
    <property type="molecule type" value="Genomic_DNA"/>
</dbReference>
<reference evidence="2 3" key="1">
    <citation type="submission" date="2018-12" db="EMBL/GenBank/DDBJ databases">
        <authorList>
            <consortium name="Pathogen Informatics"/>
        </authorList>
    </citation>
    <scope>NUCLEOTIDE SEQUENCE [LARGE SCALE GENOMIC DNA]</scope>
    <source>
        <strain evidence="2 3">NCTC949</strain>
    </source>
</reference>
<feature type="region of interest" description="Disordered" evidence="1">
    <location>
        <begin position="86"/>
        <end position="121"/>
    </location>
</feature>
<keyword evidence="2" id="KW-0239">DNA-directed DNA polymerase</keyword>
<dbReference type="RefSeq" id="WP_232009513.1">
    <property type="nucleotide sequence ID" value="NZ_CP011312.1"/>
</dbReference>
<evidence type="ECO:0000313" key="2">
    <source>
        <dbReference type="EMBL" id="VEH06992.1"/>
    </source>
</evidence>
<gene>
    <name evidence="2" type="ORF">NCTC949_01467</name>
</gene>
<dbReference type="SUPFAM" id="SSF56672">
    <property type="entry name" value="DNA/RNA polymerases"/>
    <property type="match status" value="1"/>
</dbReference>